<dbReference type="InterPro" id="IPR032710">
    <property type="entry name" value="NTF2-like_dom_sf"/>
</dbReference>
<evidence type="ECO:0000313" key="2">
    <source>
        <dbReference type="EMBL" id="MFI7445166.1"/>
    </source>
</evidence>
<keyword evidence="3" id="KW-1185">Reference proteome</keyword>
<gene>
    <name evidence="2" type="ORF">ACIBP5_34785</name>
</gene>
<dbReference type="EMBL" id="JBITMB010000011">
    <property type="protein sequence ID" value="MFI7445166.1"/>
    <property type="molecule type" value="Genomic_DNA"/>
</dbReference>
<dbReference type="RefSeq" id="WP_397025569.1">
    <property type="nucleotide sequence ID" value="NZ_JBITMB010000011.1"/>
</dbReference>
<evidence type="ECO:0000313" key="3">
    <source>
        <dbReference type="Proteomes" id="UP001612928"/>
    </source>
</evidence>
<accession>A0ABW8AGL4</accession>
<protein>
    <submittedName>
        <fullName evidence="2">Nuclear transport factor 2 family protein</fullName>
    </submittedName>
</protein>
<dbReference type="SUPFAM" id="SSF54427">
    <property type="entry name" value="NTF2-like"/>
    <property type="match status" value="1"/>
</dbReference>
<feature type="domain" description="DUF4440" evidence="1">
    <location>
        <begin position="7"/>
        <end position="111"/>
    </location>
</feature>
<dbReference type="Pfam" id="PF14534">
    <property type="entry name" value="DUF4440"/>
    <property type="match status" value="1"/>
</dbReference>
<proteinExistence type="predicted"/>
<evidence type="ECO:0000259" key="1">
    <source>
        <dbReference type="Pfam" id="PF14534"/>
    </source>
</evidence>
<comment type="caution">
    <text evidence="2">The sequence shown here is derived from an EMBL/GenBank/DDBJ whole genome shotgun (WGS) entry which is preliminary data.</text>
</comment>
<sequence length="126" mass="14138">MNLDKELTALEEQGWAAISVGDGGFYRRLVTDRTVCVEPDGLQTGWELADDIDASKSPFDDYKLEDVKVLPLGAAAALITYRAVVRLSQADFTFQLYMTSVYERAGEEWKLVFHQQTPVKEESEDG</sequence>
<dbReference type="InterPro" id="IPR027843">
    <property type="entry name" value="DUF4440"/>
</dbReference>
<dbReference type="Gene3D" id="3.10.450.50">
    <property type="match status" value="1"/>
</dbReference>
<organism evidence="2 3">
    <name type="scientific">Nonomuraea indica</name>
    <dbReference type="NCBI Taxonomy" id="1581193"/>
    <lineage>
        <taxon>Bacteria</taxon>
        <taxon>Bacillati</taxon>
        <taxon>Actinomycetota</taxon>
        <taxon>Actinomycetes</taxon>
        <taxon>Streptosporangiales</taxon>
        <taxon>Streptosporangiaceae</taxon>
        <taxon>Nonomuraea</taxon>
    </lineage>
</organism>
<reference evidence="2 3" key="1">
    <citation type="submission" date="2024-10" db="EMBL/GenBank/DDBJ databases">
        <title>The Natural Products Discovery Center: Release of the First 8490 Sequenced Strains for Exploring Actinobacteria Biosynthetic Diversity.</title>
        <authorList>
            <person name="Kalkreuter E."/>
            <person name="Kautsar S.A."/>
            <person name="Yang D."/>
            <person name="Bader C.D."/>
            <person name="Teijaro C.N."/>
            <person name="Fluegel L."/>
            <person name="Davis C.M."/>
            <person name="Simpson J.R."/>
            <person name="Lauterbach L."/>
            <person name="Steele A.D."/>
            <person name="Gui C."/>
            <person name="Meng S."/>
            <person name="Li G."/>
            <person name="Viehrig K."/>
            <person name="Ye F."/>
            <person name="Su P."/>
            <person name="Kiefer A.F."/>
            <person name="Nichols A."/>
            <person name="Cepeda A.J."/>
            <person name="Yan W."/>
            <person name="Fan B."/>
            <person name="Jiang Y."/>
            <person name="Adhikari A."/>
            <person name="Zheng C.-J."/>
            <person name="Schuster L."/>
            <person name="Cowan T.M."/>
            <person name="Smanski M.J."/>
            <person name="Chevrette M.G."/>
            <person name="De Carvalho L.P.S."/>
            <person name="Shen B."/>
        </authorList>
    </citation>
    <scope>NUCLEOTIDE SEQUENCE [LARGE SCALE GENOMIC DNA]</scope>
    <source>
        <strain evidence="2 3">NPDC049503</strain>
    </source>
</reference>
<name>A0ABW8AGL4_9ACTN</name>
<dbReference type="Proteomes" id="UP001612928">
    <property type="component" value="Unassembled WGS sequence"/>
</dbReference>